<reference evidence="1 2" key="1">
    <citation type="submission" date="2017-03" db="EMBL/GenBank/DDBJ databases">
        <title>Complete genome sequence of Candidatus 'Thiodictyon syntrophicum' sp. nov. strain Cad16T, a photolithoautotroph purple sulfur bacterium isolated from an alpine meromictic lake.</title>
        <authorList>
            <person name="Luedin S.M."/>
            <person name="Pothier J.F."/>
            <person name="Danza F."/>
            <person name="Storelli N."/>
            <person name="Wittwer M."/>
            <person name="Tonolla M."/>
        </authorList>
    </citation>
    <scope>NUCLEOTIDE SEQUENCE [LARGE SCALE GENOMIC DNA]</scope>
    <source>
        <strain evidence="1 2">Cad16T</strain>
    </source>
</reference>
<dbReference type="RefSeq" id="WP_100920373.1">
    <property type="nucleotide sequence ID" value="NZ_CP020370.1"/>
</dbReference>
<dbReference type="Proteomes" id="UP000232638">
    <property type="component" value="Chromosome"/>
</dbReference>
<dbReference type="OrthoDB" id="8085537at2"/>
<name>A0A2K8UAP0_9GAMM</name>
<accession>A0A2K8UAP0</accession>
<keyword evidence="2" id="KW-1185">Reference proteome</keyword>
<dbReference type="AlphaFoldDB" id="A0A2K8UAP0"/>
<dbReference type="EMBL" id="CP020370">
    <property type="protein sequence ID" value="AUB82653.1"/>
    <property type="molecule type" value="Genomic_DNA"/>
</dbReference>
<evidence type="ECO:0008006" key="3">
    <source>
        <dbReference type="Google" id="ProtNLM"/>
    </source>
</evidence>
<organism evidence="1 2">
    <name type="scientific">Candidatus Thiodictyon syntrophicum</name>
    <dbReference type="NCBI Taxonomy" id="1166950"/>
    <lineage>
        <taxon>Bacteria</taxon>
        <taxon>Pseudomonadati</taxon>
        <taxon>Pseudomonadota</taxon>
        <taxon>Gammaproteobacteria</taxon>
        <taxon>Chromatiales</taxon>
        <taxon>Chromatiaceae</taxon>
        <taxon>Thiodictyon</taxon>
    </lineage>
</organism>
<gene>
    <name evidence="1" type="ORF">THSYN_18025</name>
</gene>
<protein>
    <recommendedName>
        <fullName evidence="3">DUF5615 domain-containing protein</fullName>
    </recommendedName>
</protein>
<proteinExistence type="predicted"/>
<dbReference type="KEGG" id="tsy:THSYN_18025"/>
<sequence>MLLDESLPRRLRRYLPDHEVWTVVEMGWGGVKNGKLLGLAAQQFDVFLTADKNLASQQNLKTLPVSVAVLDARSNELSHLLPLVPELEKTLANLAPCRYAKVGT</sequence>
<evidence type="ECO:0000313" key="1">
    <source>
        <dbReference type="EMBL" id="AUB82653.1"/>
    </source>
</evidence>
<evidence type="ECO:0000313" key="2">
    <source>
        <dbReference type="Proteomes" id="UP000232638"/>
    </source>
</evidence>